<evidence type="ECO:0000256" key="4">
    <source>
        <dbReference type="ARBA" id="ARBA00023128"/>
    </source>
</evidence>
<comment type="similarity">
    <text evidence="6">Belongs to the mitochondrion-specific ribosomal protein mL54 family.</text>
</comment>
<evidence type="ECO:0000256" key="8">
    <source>
        <dbReference type="SAM" id="MobiDB-lite"/>
    </source>
</evidence>
<name>A0A232M6S8_9EURO</name>
<comment type="subcellular location">
    <subcellularLocation>
        <location evidence="1">Mitochondrion</location>
    </subcellularLocation>
</comment>
<reference evidence="9 10" key="1">
    <citation type="journal article" date="2015" name="Environ. Microbiol.">
        <title>Metagenome sequence of Elaphomyces granulatus from sporocarp tissue reveals Ascomycota ectomycorrhizal fingerprints of genome expansion and a Proteobacteria-rich microbiome.</title>
        <authorList>
            <person name="Quandt C.A."/>
            <person name="Kohler A."/>
            <person name="Hesse C.N."/>
            <person name="Sharpton T.J."/>
            <person name="Martin F."/>
            <person name="Spatafora J.W."/>
        </authorList>
    </citation>
    <scope>NUCLEOTIDE SEQUENCE [LARGE SCALE GENOMIC DNA]</scope>
    <source>
        <strain evidence="9 10">OSC145934</strain>
    </source>
</reference>
<dbReference type="Proteomes" id="UP000243515">
    <property type="component" value="Unassembled WGS sequence"/>
</dbReference>
<dbReference type="EMBL" id="NPHW01002130">
    <property type="protein sequence ID" value="OXV12099.1"/>
    <property type="molecule type" value="Genomic_DNA"/>
</dbReference>
<evidence type="ECO:0000256" key="6">
    <source>
        <dbReference type="ARBA" id="ARBA00033752"/>
    </source>
</evidence>
<evidence type="ECO:0000256" key="1">
    <source>
        <dbReference type="ARBA" id="ARBA00004173"/>
    </source>
</evidence>
<keyword evidence="4" id="KW-0496">Mitochondrion</keyword>
<organism evidence="9 10">
    <name type="scientific">Elaphomyces granulatus</name>
    <dbReference type="NCBI Taxonomy" id="519963"/>
    <lineage>
        <taxon>Eukaryota</taxon>
        <taxon>Fungi</taxon>
        <taxon>Dikarya</taxon>
        <taxon>Ascomycota</taxon>
        <taxon>Pezizomycotina</taxon>
        <taxon>Eurotiomycetes</taxon>
        <taxon>Eurotiomycetidae</taxon>
        <taxon>Eurotiales</taxon>
        <taxon>Elaphomycetaceae</taxon>
        <taxon>Elaphomyces</taxon>
    </lineage>
</organism>
<evidence type="ECO:0000256" key="2">
    <source>
        <dbReference type="ARBA" id="ARBA00022946"/>
    </source>
</evidence>
<dbReference type="GO" id="GO:0005762">
    <property type="term" value="C:mitochondrial large ribosomal subunit"/>
    <property type="evidence" value="ECO:0007669"/>
    <property type="project" value="TreeGrafter"/>
</dbReference>
<feature type="region of interest" description="Disordered" evidence="8">
    <location>
        <begin position="69"/>
        <end position="101"/>
    </location>
</feature>
<proteinExistence type="inferred from homology"/>
<dbReference type="PANTHER" id="PTHR28595:SF1">
    <property type="entry name" value="LARGE RIBOSOMAL SUBUNIT PROTEIN ML54"/>
    <property type="match status" value="1"/>
</dbReference>
<keyword evidence="5" id="KW-0687">Ribonucleoprotein</keyword>
<evidence type="ECO:0000313" key="10">
    <source>
        <dbReference type="Proteomes" id="UP000243515"/>
    </source>
</evidence>
<evidence type="ECO:0000256" key="5">
    <source>
        <dbReference type="ARBA" id="ARBA00023274"/>
    </source>
</evidence>
<sequence>MICQRCRSNLLSRLHLQHVSKYPSLLQRPVLSPNLRRYSSLPLKTMTPPSPQSGLQSISIPSAIASFPPEAPQISQPINTPAPVQSSVDSEDPTNPVVKRDSSSCFAGTRLLGLNYMKNKPDVVALEDSDYPHWLWGLLDGSEKQSNSVSGGVDISKMTKKERKRHGKKMALLAKSQPRKIPLHEQSIDITPAPYNLPEGKTNGDITQAVESLGQRSKITKSARAARRRSIKESNFLRGL</sequence>
<dbReference type="Pfam" id="PF08561">
    <property type="entry name" value="Ribosomal_L37"/>
    <property type="match status" value="1"/>
</dbReference>
<dbReference type="InterPro" id="IPR013870">
    <property type="entry name" value="Ribosomal_mL54"/>
</dbReference>
<comment type="caution">
    <text evidence="9">The sequence shown here is derived from an EMBL/GenBank/DDBJ whole genome shotgun (WGS) entry which is preliminary data.</text>
</comment>
<keyword evidence="3" id="KW-0689">Ribosomal protein</keyword>
<keyword evidence="10" id="KW-1185">Reference proteome</keyword>
<evidence type="ECO:0000256" key="7">
    <source>
        <dbReference type="ARBA" id="ARBA00035179"/>
    </source>
</evidence>
<dbReference type="AlphaFoldDB" id="A0A232M6S8"/>
<gene>
    <name evidence="9" type="ORF">Egran_00141</name>
</gene>
<accession>A0A232M6S8</accession>
<evidence type="ECO:0000256" key="3">
    <source>
        <dbReference type="ARBA" id="ARBA00022980"/>
    </source>
</evidence>
<dbReference type="OrthoDB" id="10252718at2759"/>
<feature type="compositionally biased region" description="Polar residues" evidence="8">
    <location>
        <begin position="73"/>
        <end position="88"/>
    </location>
</feature>
<dbReference type="PANTHER" id="PTHR28595">
    <property type="entry name" value="39S RIBOSOMAL PROTEIN L54, MITOCHONDRIAL"/>
    <property type="match status" value="1"/>
</dbReference>
<evidence type="ECO:0000313" key="9">
    <source>
        <dbReference type="EMBL" id="OXV12099.1"/>
    </source>
</evidence>
<keyword evidence="2" id="KW-0809">Transit peptide</keyword>
<dbReference type="GO" id="GO:0003735">
    <property type="term" value="F:structural constituent of ribosome"/>
    <property type="evidence" value="ECO:0007669"/>
    <property type="project" value="TreeGrafter"/>
</dbReference>
<protein>
    <recommendedName>
        <fullName evidence="7">Large ribosomal subunit protein mL54</fullName>
    </recommendedName>
</protein>